<dbReference type="InterPro" id="IPR026870">
    <property type="entry name" value="Zinc_ribbon_dom"/>
</dbReference>
<dbReference type="PATRIC" id="fig|1217668.3.peg.1166"/>
<evidence type="ECO:0000313" key="4">
    <source>
        <dbReference type="Proteomes" id="UP000018416"/>
    </source>
</evidence>
<feature type="transmembrane region" description="Helical" evidence="1">
    <location>
        <begin position="121"/>
        <end position="140"/>
    </location>
</feature>
<gene>
    <name evidence="3" type="ORF">F923_01191</name>
</gene>
<dbReference type="Proteomes" id="UP000018416">
    <property type="component" value="Unassembled WGS sequence"/>
</dbReference>
<dbReference type="Pfam" id="PF13240">
    <property type="entry name" value="Zn_Ribbon_1"/>
    <property type="match status" value="1"/>
</dbReference>
<sequence>MFCSQCGQSNIENAKFCSNCGSKLENFDESQGAFRQPTKNDNELLTEHKKKQPRLWNPNAAINWSLLLTPVFGSYLQMKNWQEIGSTTEANNAKYWLVGTIIFILFLNLGTPFIWDDPYQLQTYPKSLGILYIIVWYFAFAKSQSDFVKKHMHNNYQKKSWGIPLIIASIILIFSFTILMAISSTIVDAKYKNSVLDNQKKPWEQNWDYSNKTPTQTQVPDGQNQTLSPEEQLHYNSILAAHPDAHEIAKQIEFENWINSHSPEWQKYYDDVADSGTADQVIQMMSDYKENIIH</sequence>
<evidence type="ECO:0000256" key="1">
    <source>
        <dbReference type="SAM" id="Phobius"/>
    </source>
</evidence>
<keyword evidence="1" id="KW-0472">Membrane</keyword>
<comment type="caution">
    <text evidence="3">The sequence shown here is derived from an EMBL/GenBank/DDBJ whole genome shotgun (WGS) entry which is preliminary data.</text>
</comment>
<feature type="domain" description="Zinc-ribbon" evidence="2">
    <location>
        <begin position="2"/>
        <end position="24"/>
    </location>
</feature>
<organism evidence="3 4">
    <name type="scientific">Acinetobacter lwoffii NIPH 478</name>
    <dbReference type="NCBI Taxonomy" id="1217668"/>
    <lineage>
        <taxon>Bacteria</taxon>
        <taxon>Pseudomonadati</taxon>
        <taxon>Pseudomonadota</taxon>
        <taxon>Gammaproteobacteria</taxon>
        <taxon>Moraxellales</taxon>
        <taxon>Moraxellaceae</taxon>
        <taxon>Acinetobacter</taxon>
    </lineage>
</organism>
<dbReference type="HOGENOM" id="CLU_945362_0_0_6"/>
<name>N9G6T2_ACILW</name>
<proteinExistence type="predicted"/>
<evidence type="ECO:0000313" key="3">
    <source>
        <dbReference type="EMBL" id="ENW30622.1"/>
    </source>
</evidence>
<feature type="transmembrane region" description="Helical" evidence="1">
    <location>
        <begin position="161"/>
        <end position="182"/>
    </location>
</feature>
<dbReference type="AlphaFoldDB" id="N9G6T2"/>
<reference evidence="3 4" key="1">
    <citation type="submission" date="2013-02" db="EMBL/GenBank/DDBJ databases">
        <title>The Genome Sequence of Acinetobacter lwoffii NIPH 478.</title>
        <authorList>
            <consortium name="The Broad Institute Genome Sequencing Platform"/>
            <consortium name="The Broad Institute Genome Sequencing Center for Infectious Disease"/>
            <person name="Cerqueira G."/>
            <person name="Feldgarden M."/>
            <person name="Courvalin P."/>
            <person name="Perichon B."/>
            <person name="Grillot-Courvalin C."/>
            <person name="Clermont D."/>
            <person name="Rocha E."/>
            <person name="Yoon E.-J."/>
            <person name="Nemec A."/>
            <person name="Walker B."/>
            <person name="Young S.K."/>
            <person name="Zeng Q."/>
            <person name="Gargeya S."/>
            <person name="Fitzgerald M."/>
            <person name="Haas B."/>
            <person name="Abouelleil A."/>
            <person name="Alvarado L."/>
            <person name="Arachchi H.M."/>
            <person name="Berlin A.M."/>
            <person name="Chapman S.B."/>
            <person name="Dewar J."/>
            <person name="Goldberg J."/>
            <person name="Griggs A."/>
            <person name="Gujja S."/>
            <person name="Hansen M."/>
            <person name="Howarth C."/>
            <person name="Imamovic A."/>
            <person name="Larimer J."/>
            <person name="McCowan C."/>
            <person name="Murphy C."/>
            <person name="Neiman D."/>
            <person name="Pearson M."/>
            <person name="Priest M."/>
            <person name="Roberts A."/>
            <person name="Saif S."/>
            <person name="Shea T."/>
            <person name="Sisk P."/>
            <person name="Sykes S."/>
            <person name="Wortman J."/>
            <person name="Nusbaum C."/>
            <person name="Birren B."/>
        </authorList>
    </citation>
    <scope>NUCLEOTIDE SEQUENCE [LARGE SCALE GENOMIC DNA]</scope>
    <source>
        <strain evidence="3 4">NIPH 478</strain>
    </source>
</reference>
<keyword evidence="1" id="KW-1133">Transmembrane helix</keyword>
<protein>
    <recommendedName>
        <fullName evidence="2">Zinc-ribbon domain-containing protein</fullName>
    </recommendedName>
</protein>
<evidence type="ECO:0000259" key="2">
    <source>
        <dbReference type="Pfam" id="PF13240"/>
    </source>
</evidence>
<keyword evidence="1" id="KW-0812">Transmembrane</keyword>
<accession>N9G6T2</accession>
<dbReference type="RefSeq" id="WP_005107048.1">
    <property type="nucleotide sequence ID" value="NZ_KB849836.1"/>
</dbReference>
<feature type="transmembrane region" description="Helical" evidence="1">
    <location>
        <begin position="95"/>
        <end position="115"/>
    </location>
</feature>
<dbReference type="EMBL" id="APQU01000010">
    <property type="protein sequence ID" value="ENW30622.1"/>
    <property type="molecule type" value="Genomic_DNA"/>
</dbReference>